<dbReference type="STRING" id="1095629.A0A0C9XPA5"/>
<sequence length="1137" mass="125677">MPPGQVREAYNAKGRRSTAGSRKRGKRKPEYRPEEQPDPNAEILLPQSKDAKAKETKERLRQETLTHKELQDRSEDKEVRKAFDGRSEKRKRHGDKFAVHGLDTEDSQDDEIFATEPVTRPSHPQVIFDSGIPPPKNDSKPPAVGSALKRNSDGSIVMPKISKTKQSGWDRKRSVPAKEESDTSFDSSDSAYDSTDDTVDLSGGHEDFETGLEDEDKEDSGTFLEESRPEKKKLGFKDWAVKQLSVAKGYNFPTQETDAIPPVENPPTKKRKIESSTNLPNMRGPLGEDLQIPKTTLANQVLGSEQRAKVSPYVKAVAVKRPPSIEEARLLLPIVAEEQPIMEAILLNPVVIICGETGSGKTTQVPQFLYESGFGTPGSENPGMIGITQPRRVAAVSMAARVAHELSLTSSRVSHQIRYDATVSPSTSIKFMTDGVLLRELANDFLLVRYSVIIIDEAHERSMNTDILIGVLSRVVKLREEMWKERKDDVKPLRLIIMSATLRVSDFADNTTLFSSRPPVINVAARQHPVTIHFSRRTSPNYVNEAVRKATKIHTRLPPGGLLIFLTGQNEIIGACRKLEAKFGKKALDLKKKNRSRPSQQGADVEPEDLDLGNFDQDGLAFDVDENMDQEDLEALDSDDEQNLDEELGLGEDSDVPMHIVPLYSLLSSEKQMRVFEPPPPGCRLVVVSTNVAETSLTIPGIRYVVDCGRAKERRYDIANGIQAFQISWVSKASAAQRAGRAGRTGPGHCYRLYSSALFEHHFEEFSTPEIQRMPIEGVVLQMKSMHIDAVVNFPFPTSPDKIAMRKAEKTLTHLGALTFATPDVKNALSSVGQITDLGRTMALFPVSPRFSRMLVSGQQHDCLPYIISIVSAMSVGDPFLYEEVLGQDGSDVENDAESSLVNLRSDSVKAKDARNLKRKAFFQSQHMHSSLGSYSSDVFKVLSVVGGYEYAGGGQKFCSENFVRPKAMEEIHKLRAQISNIVQTNFPGVDAKFAPKLPPPNEGQLKVLKQLLAAGFIDQVAVRKIRIEGADGVQVSTSKGVPYKAMGISEDAFIHPSSVLANVPPPDYVIFSEVIRTSRIFLKGVTVVNPSWLSALGKPSLCSFSKPLKNNVGTVVMIPQFGPDRWELPAVKAELR</sequence>
<dbReference type="Proteomes" id="UP000054477">
    <property type="component" value="Unassembled WGS sequence"/>
</dbReference>
<reference evidence="11 12" key="1">
    <citation type="submission" date="2014-04" db="EMBL/GenBank/DDBJ databases">
        <authorList>
            <consortium name="DOE Joint Genome Institute"/>
            <person name="Kuo A."/>
            <person name="Kohler A."/>
            <person name="Nagy L.G."/>
            <person name="Floudas D."/>
            <person name="Copeland A."/>
            <person name="Barry K.W."/>
            <person name="Cichocki N."/>
            <person name="Veneault-Fourrey C."/>
            <person name="LaButti K."/>
            <person name="Lindquist E.A."/>
            <person name="Lipzen A."/>
            <person name="Lundell T."/>
            <person name="Morin E."/>
            <person name="Murat C."/>
            <person name="Sun H."/>
            <person name="Tunlid A."/>
            <person name="Henrissat B."/>
            <person name="Grigoriev I.V."/>
            <person name="Hibbett D.S."/>
            <person name="Martin F."/>
            <person name="Nordberg H.P."/>
            <person name="Cantor M.N."/>
            <person name="Hua S.X."/>
        </authorList>
    </citation>
    <scope>NUCLEOTIDE SEQUENCE [LARGE SCALE GENOMIC DNA]</scope>
    <source>
        <strain evidence="11 12">LaAM-08-1</strain>
    </source>
</reference>
<proteinExistence type="inferred from homology"/>
<dbReference type="SMART" id="SM00487">
    <property type="entry name" value="DEXDc"/>
    <property type="match status" value="1"/>
</dbReference>
<evidence type="ECO:0000256" key="3">
    <source>
        <dbReference type="ARBA" id="ARBA00022741"/>
    </source>
</evidence>
<dbReference type="Pfam" id="PF00271">
    <property type="entry name" value="Helicase_C"/>
    <property type="match status" value="1"/>
</dbReference>
<dbReference type="InterPro" id="IPR048333">
    <property type="entry name" value="HA2_WH"/>
</dbReference>
<dbReference type="GO" id="GO:0005730">
    <property type="term" value="C:nucleolus"/>
    <property type="evidence" value="ECO:0007669"/>
    <property type="project" value="TreeGrafter"/>
</dbReference>
<feature type="compositionally biased region" description="Basic residues" evidence="8">
    <location>
        <begin position="13"/>
        <end position="27"/>
    </location>
</feature>
<dbReference type="Pfam" id="PF00270">
    <property type="entry name" value="DEAD"/>
    <property type="match status" value="1"/>
</dbReference>
<comment type="catalytic activity">
    <reaction evidence="7">
        <text>ATP + H2O = ADP + phosphate + H(+)</text>
        <dbReference type="Rhea" id="RHEA:13065"/>
        <dbReference type="ChEBI" id="CHEBI:15377"/>
        <dbReference type="ChEBI" id="CHEBI:15378"/>
        <dbReference type="ChEBI" id="CHEBI:30616"/>
        <dbReference type="ChEBI" id="CHEBI:43474"/>
        <dbReference type="ChEBI" id="CHEBI:456216"/>
        <dbReference type="EC" id="3.6.4.13"/>
    </reaction>
</comment>
<protein>
    <recommendedName>
        <fullName evidence="2">RNA helicase</fullName>
        <ecNumber evidence="2">3.6.4.13</ecNumber>
    </recommendedName>
</protein>
<feature type="compositionally biased region" description="Basic and acidic residues" evidence="8">
    <location>
        <begin position="49"/>
        <end position="87"/>
    </location>
</feature>
<evidence type="ECO:0000256" key="2">
    <source>
        <dbReference type="ARBA" id="ARBA00012552"/>
    </source>
</evidence>
<evidence type="ECO:0000313" key="12">
    <source>
        <dbReference type="Proteomes" id="UP000054477"/>
    </source>
</evidence>
<evidence type="ECO:0000256" key="8">
    <source>
        <dbReference type="SAM" id="MobiDB-lite"/>
    </source>
</evidence>
<dbReference type="Gene3D" id="1.20.120.1080">
    <property type="match status" value="1"/>
</dbReference>
<feature type="domain" description="Helicase ATP-binding" evidence="9">
    <location>
        <begin position="342"/>
        <end position="520"/>
    </location>
</feature>
<dbReference type="PROSITE" id="PS51192">
    <property type="entry name" value="HELICASE_ATP_BIND_1"/>
    <property type="match status" value="1"/>
</dbReference>
<dbReference type="InterPro" id="IPR014001">
    <property type="entry name" value="Helicase_ATP-bd"/>
</dbReference>
<reference evidence="12" key="2">
    <citation type="submission" date="2015-01" db="EMBL/GenBank/DDBJ databases">
        <title>Evolutionary Origins and Diversification of the Mycorrhizal Mutualists.</title>
        <authorList>
            <consortium name="DOE Joint Genome Institute"/>
            <consortium name="Mycorrhizal Genomics Consortium"/>
            <person name="Kohler A."/>
            <person name="Kuo A."/>
            <person name="Nagy L.G."/>
            <person name="Floudas D."/>
            <person name="Copeland A."/>
            <person name="Barry K.W."/>
            <person name="Cichocki N."/>
            <person name="Veneault-Fourrey C."/>
            <person name="LaButti K."/>
            <person name="Lindquist E.A."/>
            <person name="Lipzen A."/>
            <person name="Lundell T."/>
            <person name="Morin E."/>
            <person name="Murat C."/>
            <person name="Riley R."/>
            <person name="Ohm R."/>
            <person name="Sun H."/>
            <person name="Tunlid A."/>
            <person name="Henrissat B."/>
            <person name="Grigoriev I.V."/>
            <person name="Hibbett D.S."/>
            <person name="Martin F."/>
        </authorList>
    </citation>
    <scope>NUCLEOTIDE SEQUENCE [LARGE SCALE GENOMIC DNA]</scope>
    <source>
        <strain evidence="12">LaAM-08-1</strain>
    </source>
</reference>
<name>A0A0C9XPA5_9AGAR</name>
<feature type="compositionally biased region" description="Basic and acidic residues" evidence="8">
    <location>
        <begin position="168"/>
        <end position="181"/>
    </location>
</feature>
<feature type="region of interest" description="Disordered" evidence="8">
    <location>
        <begin position="1"/>
        <end position="229"/>
    </location>
</feature>
<evidence type="ECO:0000313" key="11">
    <source>
        <dbReference type="EMBL" id="KIK03349.1"/>
    </source>
</evidence>
<dbReference type="EC" id="3.6.4.13" evidence="2"/>
<dbReference type="PANTHER" id="PTHR18934">
    <property type="entry name" value="ATP-DEPENDENT RNA HELICASE"/>
    <property type="match status" value="1"/>
</dbReference>
<feature type="domain" description="Helicase C-terminal" evidence="10">
    <location>
        <begin position="604"/>
        <end position="787"/>
    </location>
</feature>
<dbReference type="Pfam" id="PF04408">
    <property type="entry name" value="WHD_HA2"/>
    <property type="match status" value="1"/>
</dbReference>
<gene>
    <name evidence="11" type="ORF">K443DRAFT_131426</name>
</gene>
<keyword evidence="6" id="KW-0067">ATP-binding</keyword>
<dbReference type="HOGENOM" id="CLU_001832_0_2_1"/>
<keyword evidence="4" id="KW-0378">Hydrolase</keyword>
<evidence type="ECO:0000259" key="10">
    <source>
        <dbReference type="PROSITE" id="PS51194"/>
    </source>
</evidence>
<dbReference type="GO" id="GO:0000462">
    <property type="term" value="P:maturation of SSU-rRNA from tricistronic rRNA transcript (SSU-rRNA, 5.8S rRNA, LSU-rRNA)"/>
    <property type="evidence" value="ECO:0007669"/>
    <property type="project" value="TreeGrafter"/>
</dbReference>
<dbReference type="InterPro" id="IPR007502">
    <property type="entry name" value="Helicase-assoc_dom"/>
</dbReference>
<evidence type="ECO:0000256" key="7">
    <source>
        <dbReference type="ARBA" id="ARBA00047984"/>
    </source>
</evidence>
<dbReference type="SUPFAM" id="SSF52540">
    <property type="entry name" value="P-loop containing nucleoside triphosphate hydrolases"/>
    <property type="match status" value="1"/>
</dbReference>
<feature type="region of interest" description="Disordered" evidence="8">
    <location>
        <begin position="591"/>
        <end position="611"/>
    </location>
</feature>
<evidence type="ECO:0000259" key="9">
    <source>
        <dbReference type="PROSITE" id="PS51192"/>
    </source>
</evidence>
<feature type="region of interest" description="Disordered" evidence="8">
    <location>
        <begin position="256"/>
        <end position="289"/>
    </location>
</feature>
<feature type="compositionally biased region" description="Acidic residues" evidence="8">
    <location>
        <begin position="209"/>
        <end position="218"/>
    </location>
</feature>
<dbReference type="GO" id="GO:1990904">
    <property type="term" value="C:ribonucleoprotein complex"/>
    <property type="evidence" value="ECO:0007669"/>
    <property type="project" value="UniProtKB-ARBA"/>
</dbReference>
<organism evidence="11 12">
    <name type="scientific">Laccaria amethystina LaAM-08-1</name>
    <dbReference type="NCBI Taxonomy" id="1095629"/>
    <lineage>
        <taxon>Eukaryota</taxon>
        <taxon>Fungi</taxon>
        <taxon>Dikarya</taxon>
        <taxon>Basidiomycota</taxon>
        <taxon>Agaricomycotina</taxon>
        <taxon>Agaricomycetes</taxon>
        <taxon>Agaricomycetidae</taxon>
        <taxon>Agaricales</taxon>
        <taxon>Agaricineae</taxon>
        <taxon>Hydnangiaceae</taxon>
        <taxon>Laccaria</taxon>
    </lineage>
</organism>
<dbReference type="PROSITE" id="PS51194">
    <property type="entry name" value="HELICASE_CTER"/>
    <property type="match status" value="1"/>
</dbReference>
<comment type="similarity">
    <text evidence="1">Belongs to the DEAD box helicase family. DEAH subfamily.</text>
</comment>
<dbReference type="Gene3D" id="3.40.50.300">
    <property type="entry name" value="P-loop containing nucleotide triphosphate hydrolases"/>
    <property type="match status" value="2"/>
</dbReference>
<dbReference type="InterPro" id="IPR001650">
    <property type="entry name" value="Helicase_C-like"/>
</dbReference>
<dbReference type="SMART" id="SM00847">
    <property type="entry name" value="HA2"/>
    <property type="match status" value="1"/>
</dbReference>
<dbReference type="EMBL" id="KN838581">
    <property type="protein sequence ID" value="KIK03349.1"/>
    <property type="molecule type" value="Genomic_DNA"/>
</dbReference>
<dbReference type="InterPro" id="IPR002464">
    <property type="entry name" value="DNA/RNA_helicase_DEAH_CS"/>
</dbReference>
<keyword evidence="12" id="KW-1185">Reference proteome</keyword>
<dbReference type="OrthoDB" id="10253254at2759"/>
<feature type="compositionally biased region" description="Acidic residues" evidence="8">
    <location>
        <begin position="104"/>
        <end position="113"/>
    </location>
</feature>
<dbReference type="CDD" id="cd18791">
    <property type="entry name" value="SF2_C_RHA"/>
    <property type="match status" value="1"/>
</dbReference>
<dbReference type="SMART" id="SM00382">
    <property type="entry name" value="AAA"/>
    <property type="match status" value="1"/>
</dbReference>
<evidence type="ECO:0000256" key="6">
    <source>
        <dbReference type="ARBA" id="ARBA00022840"/>
    </source>
</evidence>
<dbReference type="CDD" id="cd17982">
    <property type="entry name" value="DEXHc_DHX37"/>
    <property type="match status" value="1"/>
</dbReference>
<dbReference type="GO" id="GO:0003724">
    <property type="term" value="F:RNA helicase activity"/>
    <property type="evidence" value="ECO:0007669"/>
    <property type="project" value="UniProtKB-EC"/>
</dbReference>
<dbReference type="InterPro" id="IPR011709">
    <property type="entry name" value="DEAD-box_helicase_OB_fold"/>
</dbReference>
<keyword evidence="5" id="KW-0347">Helicase</keyword>
<dbReference type="InterPro" id="IPR027417">
    <property type="entry name" value="P-loop_NTPase"/>
</dbReference>
<dbReference type="SMART" id="SM00490">
    <property type="entry name" value="HELICc"/>
    <property type="match status" value="1"/>
</dbReference>
<dbReference type="GO" id="GO:0005524">
    <property type="term" value="F:ATP binding"/>
    <property type="evidence" value="ECO:0007669"/>
    <property type="project" value="UniProtKB-KW"/>
</dbReference>
<accession>A0A0C9XPA5</accession>
<dbReference type="Pfam" id="PF07717">
    <property type="entry name" value="OB_NTP_bind"/>
    <property type="match status" value="1"/>
</dbReference>
<dbReference type="PANTHER" id="PTHR18934:SF99">
    <property type="entry name" value="ATP-DEPENDENT RNA HELICASE DHX37-RELATED"/>
    <property type="match status" value="1"/>
</dbReference>
<dbReference type="FunFam" id="3.40.50.300:FF:000637">
    <property type="entry name" value="ATP-dependent RNA helicase DHX37/DHR1"/>
    <property type="match status" value="1"/>
</dbReference>
<dbReference type="AlphaFoldDB" id="A0A0C9XPA5"/>
<dbReference type="InterPro" id="IPR011545">
    <property type="entry name" value="DEAD/DEAH_box_helicase_dom"/>
</dbReference>
<keyword evidence="3" id="KW-0547">Nucleotide-binding</keyword>
<evidence type="ECO:0000256" key="4">
    <source>
        <dbReference type="ARBA" id="ARBA00022801"/>
    </source>
</evidence>
<evidence type="ECO:0000256" key="5">
    <source>
        <dbReference type="ARBA" id="ARBA00022806"/>
    </source>
</evidence>
<dbReference type="Pfam" id="PF21010">
    <property type="entry name" value="HA2_C"/>
    <property type="match status" value="1"/>
</dbReference>
<dbReference type="PROSITE" id="PS00690">
    <property type="entry name" value="DEAH_ATP_HELICASE"/>
    <property type="match status" value="1"/>
</dbReference>
<feature type="compositionally biased region" description="Low complexity" evidence="8">
    <location>
        <begin position="184"/>
        <end position="193"/>
    </location>
</feature>
<dbReference type="GO" id="GO:0003723">
    <property type="term" value="F:RNA binding"/>
    <property type="evidence" value="ECO:0007669"/>
    <property type="project" value="TreeGrafter"/>
</dbReference>
<dbReference type="InterPro" id="IPR003593">
    <property type="entry name" value="AAA+_ATPase"/>
</dbReference>
<evidence type="ECO:0000256" key="1">
    <source>
        <dbReference type="ARBA" id="ARBA00008792"/>
    </source>
</evidence>
<dbReference type="GO" id="GO:0016787">
    <property type="term" value="F:hydrolase activity"/>
    <property type="evidence" value="ECO:0007669"/>
    <property type="project" value="UniProtKB-KW"/>
</dbReference>